<feature type="region of interest" description="Disordered" evidence="1">
    <location>
        <begin position="1"/>
        <end position="46"/>
    </location>
</feature>
<evidence type="ECO:0000313" key="2">
    <source>
        <dbReference type="EMBL" id="PPK70852.1"/>
    </source>
</evidence>
<organism evidence="2 3">
    <name type="scientific">Actinokineospora auranticolor</name>
    <dbReference type="NCBI Taxonomy" id="155976"/>
    <lineage>
        <taxon>Bacteria</taxon>
        <taxon>Bacillati</taxon>
        <taxon>Actinomycetota</taxon>
        <taxon>Actinomycetes</taxon>
        <taxon>Pseudonocardiales</taxon>
        <taxon>Pseudonocardiaceae</taxon>
        <taxon>Actinokineospora</taxon>
    </lineage>
</organism>
<name>A0A2S6H027_9PSEU</name>
<proteinExistence type="predicted"/>
<dbReference type="Proteomes" id="UP000239203">
    <property type="component" value="Unassembled WGS sequence"/>
</dbReference>
<feature type="region of interest" description="Disordered" evidence="1">
    <location>
        <begin position="255"/>
        <end position="278"/>
    </location>
</feature>
<keyword evidence="3" id="KW-1185">Reference proteome</keyword>
<sequence length="321" mass="33463">MGGSRRWRKGREGDSEARGAGDWFLPGDEGGRTPCGTRGSARRKRWATAVSGADRRLVGGGGFGGGGGWVNRVRGEADRVDGVGRPEGVRELAVAIGAVGRERVRRGCGRRKGRGRSGGRGVGCGAALGVLEGWGGFGEGFGWVGGVARRSRWRRVGEVGPGEPAVCGVVEVVREWLSVGAGRWGSCAGWGGWWLGEVRSRWGEGLDGVGGVRAALAMAVGSTRLGIDGPDAWGVWWGLPGFRAGHLEAAGEWRGGEGAGPHPSVGTAGADRPRGRRAPGWTTVEVAWSWPGEPVAVRGWQAHCVLSVVGLIIGCCYPCNR</sequence>
<accession>A0A2S6H027</accession>
<feature type="compositionally biased region" description="Basic and acidic residues" evidence="1">
    <location>
        <begin position="10"/>
        <end position="19"/>
    </location>
</feature>
<protein>
    <submittedName>
        <fullName evidence="2">Uncharacterized protein</fullName>
    </submittedName>
</protein>
<dbReference type="AlphaFoldDB" id="A0A2S6H027"/>
<reference evidence="2 3" key="1">
    <citation type="submission" date="2018-02" db="EMBL/GenBank/DDBJ databases">
        <title>Genomic Encyclopedia of Archaeal and Bacterial Type Strains, Phase II (KMG-II): from individual species to whole genera.</title>
        <authorList>
            <person name="Goeker M."/>
        </authorList>
    </citation>
    <scope>NUCLEOTIDE SEQUENCE [LARGE SCALE GENOMIC DNA]</scope>
    <source>
        <strain evidence="2 3">YU 961-1</strain>
    </source>
</reference>
<comment type="caution">
    <text evidence="2">The sequence shown here is derived from an EMBL/GenBank/DDBJ whole genome shotgun (WGS) entry which is preliminary data.</text>
</comment>
<gene>
    <name evidence="2" type="ORF">CLV40_10138</name>
</gene>
<evidence type="ECO:0000256" key="1">
    <source>
        <dbReference type="SAM" id="MobiDB-lite"/>
    </source>
</evidence>
<evidence type="ECO:0000313" key="3">
    <source>
        <dbReference type="Proteomes" id="UP000239203"/>
    </source>
</evidence>
<dbReference type="EMBL" id="PTIX01000001">
    <property type="protein sequence ID" value="PPK70852.1"/>
    <property type="molecule type" value="Genomic_DNA"/>
</dbReference>